<reference evidence="1" key="2">
    <citation type="submission" date="2020-09" db="EMBL/GenBank/DDBJ databases">
        <authorList>
            <person name="Sun Q."/>
            <person name="Ohkuma M."/>
        </authorList>
    </citation>
    <scope>NUCLEOTIDE SEQUENCE</scope>
    <source>
        <strain evidence="1">JCM 3302</strain>
    </source>
</reference>
<keyword evidence="2" id="KW-1185">Reference proteome</keyword>
<evidence type="ECO:0000313" key="1">
    <source>
        <dbReference type="EMBL" id="GHE92628.1"/>
    </source>
</evidence>
<reference evidence="1" key="1">
    <citation type="journal article" date="2014" name="Int. J. Syst. Evol. Microbiol.">
        <title>Complete genome sequence of Corynebacterium casei LMG S-19264T (=DSM 44701T), isolated from a smear-ripened cheese.</title>
        <authorList>
            <consortium name="US DOE Joint Genome Institute (JGI-PGF)"/>
            <person name="Walter F."/>
            <person name="Albersmeier A."/>
            <person name="Kalinowski J."/>
            <person name="Ruckert C."/>
        </authorList>
    </citation>
    <scope>NUCLEOTIDE SEQUENCE</scope>
    <source>
        <strain evidence="1">JCM 3302</strain>
    </source>
</reference>
<gene>
    <name evidence="1" type="ORF">GCM10014715_56340</name>
</gene>
<sequence length="69" mass="7273">MAPAAEALAVVKVMQVQGKHRRVGMHLVRSGQGAVIAVVQQGVRKQLPDLCLGMASSAVPARVSRSRGR</sequence>
<comment type="caution">
    <text evidence="1">The sequence shown here is derived from an EMBL/GenBank/DDBJ whole genome shotgun (WGS) entry which is preliminary data.</text>
</comment>
<name>A0A919AAX3_9ACTN</name>
<organism evidence="1 2">
    <name type="scientific">Streptomyces spiralis</name>
    <dbReference type="NCBI Taxonomy" id="66376"/>
    <lineage>
        <taxon>Bacteria</taxon>
        <taxon>Bacillati</taxon>
        <taxon>Actinomycetota</taxon>
        <taxon>Actinomycetes</taxon>
        <taxon>Kitasatosporales</taxon>
        <taxon>Streptomycetaceae</taxon>
        <taxon>Streptomyces</taxon>
    </lineage>
</organism>
<dbReference type="Proteomes" id="UP000641386">
    <property type="component" value="Unassembled WGS sequence"/>
</dbReference>
<evidence type="ECO:0000313" key="2">
    <source>
        <dbReference type="Proteomes" id="UP000641386"/>
    </source>
</evidence>
<accession>A0A919AAX3</accession>
<dbReference type="AlphaFoldDB" id="A0A919AAX3"/>
<dbReference type="EMBL" id="BNBC01000030">
    <property type="protein sequence ID" value="GHE92628.1"/>
    <property type="molecule type" value="Genomic_DNA"/>
</dbReference>
<proteinExistence type="predicted"/>
<protein>
    <submittedName>
        <fullName evidence="1">Uncharacterized protein</fullName>
    </submittedName>
</protein>